<proteinExistence type="predicted"/>
<dbReference type="AlphaFoldDB" id="A0A1C1YTX0"/>
<protein>
    <recommendedName>
        <fullName evidence="3">Gluconate 2-dehydrogenase subunit 3 family protein</fullName>
    </recommendedName>
</protein>
<keyword evidence="2" id="KW-1185">Reference proteome</keyword>
<evidence type="ECO:0000313" key="1">
    <source>
        <dbReference type="EMBL" id="OCW56952.1"/>
    </source>
</evidence>
<gene>
    <name evidence="1" type="ORF">AWJ14_07290</name>
</gene>
<sequence>MTMSTTQTGHDAALSETERDTLRLVAGHMIPASDAYGVPGADDPEIFADILRSLDRDVEKVREALQVLAQEELAALEDDARAARLAAFRAARPELAGVLELAVARCYYRDDRVMTAIGMEPRPPFPLGYEVPQGDLALLDPVRARGPIYRDAG</sequence>
<reference evidence="1 2" key="1">
    <citation type="submission" date="2015-12" db="EMBL/GenBank/DDBJ databases">
        <authorList>
            <person name="Shamseldin A."/>
            <person name="Moawad H."/>
            <person name="Abd El-Rahim W.M."/>
            <person name="Sadowsky M.J."/>
        </authorList>
    </citation>
    <scope>NUCLEOTIDE SEQUENCE [LARGE SCALE GENOMIC DNA]</scope>
    <source>
        <strain evidence="1 2">JC234</strain>
    </source>
</reference>
<dbReference type="Proteomes" id="UP000094795">
    <property type="component" value="Unassembled WGS sequence"/>
</dbReference>
<comment type="caution">
    <text evidence="1">The sequence shown here is derived from an EMBL/GenBank/DDBJ whole genome shotgun (WGS) entry which is preliminary data.</text>
</comment>
<organism evidence="1 2">
    <name type="scientific">Hoeflea olei</name>
    <dbReference type="NCBI Taxonomy" id="1480615"/>
    <lineage>
        <taxon>Bacteria</taxon>
        <taxon>Pseudomonadati</taxon>
        <taxon>Pseudomonadota</taxon>
        <taxon>Alphaproteobacteria</taxon>
        <taxon>Hyphomicrobiales</taxon>
        <taxon>Rhizobiaceae</taxon>
        <taxon>Hoeflea</taxon>
    </lineage>
</organism>
<name>A0A1C1YTX0_9HYPH</name>
<evidence type="ECO:0000313" key="2">
    <source>
        <dbReference type="Proteomes" id="UP000094795"/>
    </source>
</evidence>
<dbReference type="EMBL" id="LQZT01000023">
    <property type="protein sequence ID" value="OCW56952.1"/>
    <property type="molecule type" value="Genomic_DNA"/>
</dbReference>
<accession>A0A1C1YTX0</accession>
<evidence type="ECO:0008006" key="3">
    <source>
        <dbReference type="Google" id="ProtNLM"/>
    </source>
</evidence>
<dbReference type="STRING" id="1480615.AWJ14_07290"/>